<dbReference type="InterPro" id="IPR029016">
    <property type="entry name" value="GAF-like_dom_sf"/>
</dbReference>
<dbReference type="Gene3D" id="1.10.10.10">
    <property type="entry name" value="Winged helix-like DNA-binding domain superfamily/Winged helix DNA-binding domain"/>
    <property type="match status" value="1"/>
</dbReference>
<dbReference type="InterPro" id="IPR036390">
    <property type="entry name" value="WH_DNA-bd_sf"/>
</dbReference>
<keyword evidence="2" id="KW-0238">DNA-binding</keyword>
<dbReference type="Proteomes" id="UP000242755">
    <property type="component" value="Unassembled WGS sequence"/>
</dbReference>
<evidence type="ECO:0000256" key="2">
    <source>
        <dbReference type="ARBA" id="ARBA00023125"/>
    </source>
</evidence>
<dbReference type="GO" id="GO:0045892">
    <property type="term" value="P:negative regulation of DNA-templated transcription"/>
    <property type="evidence" value="ECO:0007669"/>
    <property type="project" value="TreeGrafter"/>
</dbReference>
<name>A0A2I1IIQ6_9MICO</name>
<comment type="caution">
    <text evidence="5">The sequence shown here is derived from an EMBL/GenBank/DDBJ whole genome shotgun (WGS) entry which is preliminary data.</text>
</comment>
<dbReference type="GO" id="GO:0003700">
    <property type="term" value="F:DNA-binding transcription factor activity"/>
    <property type="evidence" value="ECO:0007669"/>
    <property type="project" value="TreeGrafter"/>
</dbReference>
<keyword evidence="3" id="KW-0804">Transcription</keyword>
<dbReference type="SUPFAM" id="SSF46785">
    <property type="entry name" value="Winged helix' DNA-binding domain"/>
    <property type="match status" value="1"/>
</dbReference>
<proteinExistence type="predicted"/>
<evidence type="ECO:0000259" key="4">
    <source>
        <dbReference type="PROSITE" id="PS51078"/>
    </source>
</evidence>
<evidence type="ECO:0000313" key="5">
    <source>
        <dbReference type="EMBL" id="PKY71011.1"/>
    </source>
</evidence>
<dbReference type="InterPro" id="IPR050707">
    <property type="entry name" value="HTH_MetabolicPath_Reg"/>
</dbReference>
<keyword evidence="1" id="KW-0805">Transcription regulation</keyword>
<dbReference type="InterPro" id="IPR014757">
    <property type="entry name" value="Tscrpt_reg_IclR_C"/>
</dbReference>
<dbReference type="Gene3D" id="3.30.450.40">
    <property type="match status" value="1"/>
</dbReference>
<dbReference type="EMBL" id="PKGO01000002">
    <property type="protein sequence ID" value="PKY71011.1"/>
    <property type="molecule type" value="Genomic_DNA"/>
</dbReference>
<feature type="domain" description="IclR-ED" evidence="4">
    <location>
        <begin position="84"/>
        <end position="267"/>
    </location>
</feature>
<evidence type="ECO:0000313" key="6">
    <source>
        <dbReference type="Proteomes" id="UP000242755"/>
    </source>
</evidence>
<evidence type="ECO:0000256" key="1">
    <source>
        <dbReference type="ARBA" id="ARBA00023015"/>
    </source>
</evidence>
<dbReference type="Pfam" id="PF01614">
    <property type="entry name" value="IclR_C"/>
    <property type="match status" value="1"/>
</dbReference>
<dbReference type="PANTHER" id="PTHR30136">
    <property type="entry name" value="HELIX-TURN-HELIX TRANSCRIPTIONAL REGULATOR, ICLR FAMILY"/>
    <property type="match status" value="1"/>
</dbReference>
<organism evidence="5 6">
    <name type="scientific">Brevibacterium ravenspurgense</name>
    <dbReference type="NCBI Taxonomy" id="479117"/>
    <lineage>
        <taxon>Bacteria</taxon>
        <taxon>Bacillati</taxon>
        <taxon>Actinomycetota</taxon>
        <taxon>Actinomycetes</taxon>
        <taxon>Micrococcales</taxon>
        <taxon>Brevibacteriaceae</taxon>
        <taxon>Brevibacterium</taxon>
    </lineage>
</organism>
<dbReference type="InterPro" id="IPR036388">
    <property type="entry name" value="WH-like_DNA-bd_sf"/>
</dbReference>
<dbReference type="GO" id="GO:0003677">
    <property type="term" value="F:DNA binding"/>
    <property type="evidence" value="ECO:0007669"/>
    <property type="project" value="UniProtKB-KW"/>
</dbReference>
<dbReference type="STRING" id="1176165.GCA_001584405_00144"/>
<evidence type="ECO:0000256" key="3">
    <source>
        <dbReference type="ARBA" id="ARBA00023163"/>
    </source>
</evidence>
<dbReference type="Pfam" id="PF09339">
    <property type="entry name" value="HTH_IclR"/>
    <property type="match status" value="1"/>
</dbReference>
<accession>A0A2I1IIQ6</accession>
<dbReference type="PROSITE" id="PS51078">
    <property type="entry name" value="ICLR_ED"/>
    <property type="match status" value="1"/>
</dbReference>
<sequence length="277" mass="30575">MCHTDAMSEGQLQNPAAKPSRDGILKRALAIIEYIAENGGSDAKAVSAGTEIPLPTTYRLLGELCAEELLVHLKNEQTYALGYRLHKFGVRLHADLGLSKEIRRELSELHQRLGMATYLAIHRGMDFVIAHVCDSPAAPRLAPMSFGFRENPHASAFGKLGLAALDESSRKQVLTESGMPALTDRTITDLDDLLSELKAIERDRIAWEHEEFQEGVSCVAVPFFSTSGVLLGSIAASAPTSAYEGMRTRIEHVLRSTASRVGRMYRLGPHFYRHVYQ</sequence>
<gene>
    <name evidence="5" type="ORF">CYJ40_02855</name>
</gene>
<dbReference type="SUPFAM" id="SSF55781">
    <property type="entry name" value="GAF domain-like"/>
    <property type="match status" value="1"/>
</dbReference>
<reference evidence="5 6" key="1">
    <citation type="submission" date="2017-12" db="EMBL/GenBank/DDBJ databases">
        <title>Phylogenetic diversity of female urinary microbiome.</title>
        <authorList>
            <person name="Thomas-White K."/>
            <person name="Wolfe A.J."/>
        </authorList>
    </citation>
    <scope>NUCLEOTIDE SEQUENCE [LARGE SCALE GENOMIC DNA]</scope>
    <source>
        <strain evidence="5 6">UMB0426</strain>
    </source>
</reference>
<dbReference type="InterPro" id="IPR005471">
    <property type="entry name" value="Tscrpt_reg_IclR_N"/>
</dbReference>
<dbReference type="PANTHER" id="PTHR30136:SF24">
    <property type="entry name" value="HTH-TYPE TRANSCRIPTIONAL REPRESSOR ALLR"/>
    <property type="match status" value="1"/>
</dbReference>
<protein>
    <submittedName>
        <fullName evidence="5">IclR family transcriptional regulator</fullName>
    </submittedName>
</protein>
<dbReference type="AlphaFoldDB" id="A0A2I1IIQ6"/>